<protein>
    <submittedName>
        <fullName evidence="1">Protein DpdD</fullName>
    </submittedName>
</protein>
<keyword evidence="2" id="KW-1185">Reference proteome</keyword>
<proteinExistence type="predicted"/>
<evidence type="ECO:0000313" key="1">
    <source>
        <dbReference type="EMBL" id="MFC5632437.1"/>
    </source>
</evidence>
<evidence type="ECO:0000313" key="2">
    <source>
        <dbReference type="Proteomes" id="UP001596154"/>
    </source>
</evidence>
<dbReference type="NCBIfam" id="NF041061">
    <property type="entry name" value="DpdD"/>
    <property type="match status" value="1"/>
</dbReference>
<accession>A0ABW0UGG3</accession>
<comment type="caution">
    <text evidence="1">The sequence shown here is derived from an EMBL/GenBank/DDBJ whole genome shotgun (WGS) entry which is preliminary data.</text>
</comment>
<dbReference type="Proteomes" id="UP001596154">
    <property type="component" value="Unassembled WGS sequence"/>
</dbReference>
<organism evidence="1 2">
    <name type="scientific">Streptomyces bullii</name>
    <dbReference type="NCBI Taxonomy" id="349910"/>
    <lineage>
        <taxon>Bacteria</taxon>
        <taxon>Bacillati</taxon>
        <taxon>Actinomycetota</taxon>
        <taxon>Actinomycetes</taxon>
        <taxon>Kitasatosporales</taxon>
        <taxon>Streptomycetaceae</taxon>
        <taxon>Streptomyces</taxon>
    </lineage>
</organism>
<sequence>MNQIQQRTREQSEHFLQMFFGEGNGVWPNLDPEYRHGHRTLPFVQAFRRGDDAPIVLPRTYPSGDRRFVMYVIARDTVDAAKTAELIRAFAGPTYIAYNPLWGLRPAELDPDDPIEKAILDHFGPGVTFRLTTGKTPQHRTNLAEALQLMQRTVANRPPRLWRLAKPMGRLLAEFDASLSAGGESASLDVLEQLAATGGITATNLANLHIKRLDRLGRSADVLAFPGLLDIVRQNPPAPVREAILNAIYSVALEKPLTENDLDAAKSSLIESGRVIPDLLSGEFSSFGPQAMTVLLLAARVREDMAVLQRLVAATQHSGHDSEIPSSVWKHVVELLEQEKTAEASAGLLPEQQPTLVESTVARALESHVPVESWGALLKAIAGGTPEAQAVLEDRRWVDWPSPASEDAALAEFLDGLQDHEADRVWSAVGAFIDAIGYEAPAGRTAHAFIRNALTFDRFGPGDLVVLQALMEIALRAAPTEAEYRDLLEEIGSERSRWVAAERAAIALDFVDRLFLAACPSEDARSNLAYALLEPLWLHQQRLDTADLAFAKRLSQELGIEFAWEAPAGGEADDEPATAIPPLTLLLYSLDESVLTRCQEEVKQLAPAVKVVTAADHVGSPQLRQKARSADVIVLATRCAKHAATGFIDQNAETEHIGYANGSGSASLLRAAVDALRAAAAAS</sequence>
<dbReference type="EMBL" id="JBHSNY010000001">
    <property type="protein sequence ID" value="MFC5632437.1"/>
    <property type="molecule type" value="Genomic_DNA"/>
</dbReference>
<dbReference type="InterPro" id="IPR049807">
    <property type="entry name" value="DpdD-like"/>
</dbReference>
<gene>
    <name evidence="1" type="primary">dpdD</name>
    <name evidence="1" type="ORF">ACFPZJ_01225</name>
</gene>
<dbReference type="RefSeq" id="WP_381015905.1">
    <property type="nucleotide sequence ID" value="NZ_JBHSNY010000001.1"/>
</dbReference>
<reference evidence="2" key="1">
    <citation type="journal article" date="2019" name="Int. J. Syst. Evol. Microbiol.">
        <title>The Global Catalogue of Microorganisms (GCM) 10K type strain sequencing project: providing services to taxonomists for standard genome sequencing and annotation.</title>
        <authorList>
            <consortium name="The Broad Institute Genomics Platform"/>
            <consortium name="The Broad Institute Genome Sequencing Center for Infectious Disease"/>
            <person name="Wu L."/>
            <person name="Ma J."/>
        </authorList>
    </citation>
    <scope>NUCLEOTIDE SEQUENCE [LARGE SCALE GENOMIC DNA]</scope>
    <source>
        <strain evidence="2">CGMCC 4.7248</strain>
    </source>
</reference>
<name>A0ABW0UGG3_9ACTN</name>